<proteinExistence type="predicted"/>
<dbReference type="OrthoDB" id="3068475at2759"/>
<sequence length="488" mass="54135">MPLTTVLGLFKGAVRTPRREKPTILSLNAKFTTHHVARQQPAGLAGWTKLWRPMSIYAPFGQVLRELRTTTTFTKPYLFHLPNVFYSPLWRRLFSKEEYTSRSTAVSFWSLPKVEYYSLMRRYIGLDENLKVSADNSFSIAEGLSPLPQSSNLSATPEEDLVSSEPNNSPTVHSSKASASQTSVAIPNGEDSGAAEVPHSAENSSLPLPLLPSQTHVPPAFTSQKLGSSSSSSSAWVVPDMWKQATSLTLKTPISPEMFLAVLRECAKVRKLSVNICPSSSFQQLDEQIDNLVTTADNLEMLSITTSAEPYPILKSLHLPRLKVLSLDWDRSLGRDFPRDSCLDLTPLFKTSSLKSLSLSNIFPLEDSIISFLQSRGDLVEELAIRGDFTPQLLAIPIERLVTGRTLSALSEHDVCCRLRTLDLSYISAHENELTTMITSRKKGSTPWHLEFSFLKETGSQSDMDALHKHVDAKFTLGVKEAELLVIA</sequence>
<organism evidence="2 3">
    <name type="scientific">Asterophora parasitica</name>
    <dbReference type="NCBI Taxonomy" id="117018"/>
    <lineage>
        <taxon>Eukaryota</taxon>
        <taxon>Fungi</taxon>
        <taxon>Dikarya</taxon>
        <taxon>Basidiomycota</taxon>
        <taxon>Agaricomycotina</taxon>
        <taxon>Agaricomycetes</taxon>
        <taxon>Agaricomycetidae</taxon>
        <taxon>Agaricales</taxon>
        <taxon>Tricholomatineae</taxon>
        <taxon>Lyophyllaceae</taxon>
        <taxon>Asterophora</taxon>
    </lineage>
</organism>
<reference evidence="2" key="1">
    <citation type="submission" date="2020-07" db="EMBL/GenBank/DDBJ databases">
        <authorList>
            <person name="Nieuwenhuis M."/>
            <person name="Van De Peppel L.J.J."/>
        </authorList>
    </citation>
    <scope>NUCLEOTIDE SEQUENCE</scope>
    <source>
        <strain evidence="2">AP01</strain>
        <tissue evidence="2">Mycelium</tissue>
    </source>
</reference>
<keyword evidence="3" id="KW-1185">Reference proteome</keyword>
<dbReference type="Proteomes" id="UP000775547">
    <property type="component" value="Unassembled WGS sequence"/>
</dbReference>
<evidence type="ECO:0000256" key="1">
    <source>
        <dbReference type="SAM" id="MobiDB-lite"/>
    </source>
</evidence>
<evidence type="ECO:0000313" key="2">
    <source>
        <dbReference type="EMBL" id="KAG5643385.1"/>
    </source>
</evidence>
<feature type="region of interest" description="Disordered" evidence="1">
    <location>
        <begin position="149"/>
        <end position="234"/>
    </location>
</feature>
<evidence type="ECO:0000313" key="3">
    <source>
        <dbReference type="Proteomes" id="UP000775547"/>
    </source>
</evidence>
<dbReference type="EMBL" id="JABCKV010000116">
    <property type="protein sequence ID" value="KAG5643385.1"/>
    <property type="molecule type" value="Genomic_DNA"/>
</dbReference>
<gene>
    <name evidence="2" type="ORF">DXG03_000999</name>
</gene>
<protein>
    <submittedName>
        <fullName evidence="2">Uncharacterized protein</fullName>
    </submittedName>
</protein>
<reference evidence="2" key="2">
    <citation type="submission" date="2021-10" db="EMBL/GenBank/DDBJ databases">
        <title>Phylogenomics reveals ancestral predisposition of the termite-cultivated fungus Termitomyces towards a domesticated lifestyle.</title>
        <authorList>
            <person name="Auxier B."/>
            <person name="Grum-Grzhimaylo A."/>
            <person name="Cardenas M.E."/>
            <person name="Lodge J.D."/>
            <person name="Laessoe T."/>
            <person name="Pedersen O."/>
            <person name="Smith M.E."/>
            <person name="Kuyper T.W."/>
            <person name="Franco-Molano E.A."/>
            <person name="Baroni T.J."/>
            <person name="Aanen D.K."/>
        </authorList>
    </citation>
    <scope>NUCLEOTIDE SEQUENCE</scope>
    <source>
        <strain evidence="2">AP01</strain>
        <tissue evidence="2">Mycelium</tissue>
    </source>
</reference>
<dbReference type="AlphaFoldDB" id="A0A9P7G5Y6"/>
<comment type="caution">
    <text evidence="2">The sequence shown here is derived from an EMBL/GenBank/DDBJ whole genome shotgun (WGS) entry which is preliminary data.</text>
</comment>
<name>A0A9P7G5Y6_9AGAR</name>
<accession>A0A9P7G5Y6</accession>
<feature type="compositionally biased region" description="Low complexity" evidence="1">
    <location>
        <begin position="204"/>
        <end position="213"/>
    </location>
</feature>
<feature type="compositionally biased region" description="Polar residues" evidence="1">
    <location>
        <begin position="164"/>
        <end position="185"/>
    </location>
</feature>